<feature type="region of interest" description="Disordered" evidence="1">
    <location>
        <begin position="177"/>
        <end position="202"/>
    </location>
</feature>
<sequence length="268" mass="31330">MANTDGTANCARAYQIINMPPLQPSEVTAWFTLLEIQFEDMDLTDDKRKFVTLARCLGGRYMSHIEDVRKRIPEAEQYDKLKSTIIQELADTASTKTRKLLIFEEMGDQKPSQLYQHLRRLAGSSTPDEFLLTLWRERLPEYIDTALAAVDETDAEKLTRAADRIYETHSLRRQRVAVIETERTGDERRDRPSESTDDDRLSRIEAQIEALRLDRRRYQRLNTRRYGPRPREEPQDSGLCYYHATFRARAKKCRPPCTWMQGNETGRP</sequence>
<dbReference type="InterPro" id="IPR055469">
    <property type="entry name" value="DUF7041"/>
</dbReference>
<dbReference type="OrthoDB" id="7612631at2759"/>
<feature type="domain" description="DUF7041" evidence="2">
    <location>
        <begin position="20"/>
        <end position="101"/>
    </location>
</feature>
<dbReference type="Proteomes" id="UP000515180">
    <property type="component" value="Unplaced"/>
</dbReference>
<proteinExistence type="predicted"/>
<dbReference type="PANTHER" id="PTHR33327">
    <property type="entry name" value="ENDONUCLEASE"/>
    <property type="match status" value="1"/>
</dbReference>
<evidence type="ECO:0000256" key="1">
    <source>
        <dbReference type="SAM" id="MobiDB-lite"/>
    </source>
</evidence>
<evidence type="ECO:0000259" key="2">
    <source>
        <dbReference type="Pfam" id="PF23055"/>
    </source>
</evidence>
<accession>A0A6P6FBE2</accession>
<evidence type="ECO:0000313" key="3">
    <source>
        <dbReference type="Proteomes" id="UP000515180"/>
    </source>
</evidence>
<dbReference type="Pfam" id="PF23055">
    <property type="entry name" value="DUF7041"/>
    <property type="match status" value="1"/>
</dbReference>
<evidence type="ECO:0000313" key="4">
    <source>
        <dbReference type="RefSeq" id="XP_024222862.1"/>
    </source>
</evidence>
<dbReference type="GeneID" id="112212704"/>
<organism evidence="3 4">
    <name type="scientific">Bombus impatiens</name>
    <name type="common">Bumblebee</name>
    <dbReference type="NCBI Taxonomy" id="132113"/>
    <lineage>
        <taxon>Eukaryota</taxon>
        <taxon>Metazoa</taxon>
        <taxon>Ecdysozoa</taxon>
        <taxon>Arthropoda</taxon>
        <taxon>Hexapoda</taxon>
        <taxon>Insecta</taxon>
        <taxon>Pterygota</taxon>
        <taxon>Neoptera</taxon>
        <taxon>Endopterygota</taxon>
        <taxon>Hymenoptera</taxon>
        <taxon>Apocrita</taxon>
        <taxon>Aculeata</taxon>
        <taxon>Apoidea</taxon>
        <taxon>Anthophila</taxon>
        <taxon>Apidae</taxon>
        <taxon>Bombus</taxon>
        <taxon>Pyrobombus</taxon>
    </lineage>
</organism>
<dbReference type="PANTHER" id="PTHR33327:SF3">
    <property type="entry name" value="RNA-DIRECTED DNA POLYMERASE"/>
    <property type="match status" value="1"/>
</dbReference>
<reference evidence="4" key="1">
    <citation type="submission" date="2025-08" db="UniProtKB">
        <authorList>
            <consortium name="RefSeq"/>
        </authorList>
    </citation>
    <scope>IDENTIFICATION</scope>
</reference>
<dbReference type="KEGG" id="bim:112212704"/>
<name>A0A6P6FBE2_BOMIM</name>
<dbReference type="AlphaFoldDB" id="A0A6P6FBE2"/>
<gene>
    <name evidence="4" type="primary">LOC112212704</name>
</gene>
<keyword evidence="3" id="KW-1185">Reference proteome</keyword>
<dbReference type="RefSeq" id="XP_024222862.1">
    <property type="nucleotide sequence ID" value="XM_024367094.1"/>
</dbReference>
<protein>
    <submittedName>
        <fullName evidence="4">Uncharacterized protein LOC112212704</fullName>
    </submittedName>
</protein>
<feature type="compositionally biased region" description="Basic and acidic residues" evidence="1">
    <location>
        <begin position="180"/>
        <end position="202"/>
    </location>
</feature>